<dbReference type="EMBL" id="CP157947">
    <property type="protein sequence ID" value="XBS68102.1"/>
    <property type="molecule type" value="Genomic_DNA"/>
</dbReference>
<protein>
    <recommendedName>
        <fullName evidence="2">Transglutaminase-like domain-containing protein</fullName>
    </recommendedName>
</protein>
<proteinExistence type="predicted"/>
<dbReference type="AlphaFoldDB" id="A0AAU7Q5B3"/>
<sequence>MNIIKSTITAYSLGDQGINAGEILQHKFGSHLKNVSNNGIDFTCLPGENRDGVAINVNKDVLATLKHVDEVNWQTNRLLPLGPYNQAVALVLSNGKSLTTYHENCGLYEYGTPKKIIEEYSYKTKACERAIAGGTGVCDDFAKVSAALLASKDLAQPVSIAYAKVTKNGKYHTFSIVGDPRVSGDVVVSDPWVIYPSAHLLSQNTLVNVQEVGISFTYPPHAQLENSQIFDFDPQKEFKVQTGRNKNISIMQLNAELASANGRYGFKDVWHITQSNNIEAAYVNSTDTHVSRYPIHYLNNVKQAIDYIDNESIQNGTFINKFGL</sequence>
<evidence type="ECO:0000313" key="1">
    <source>
        <dbReference type="EMBL" id="XBS68102.1"/>
    </source>
</evidence>
<name>A0AAU7Q5B3_9GAMM</name>
<accession>A0AAU7Q5B3</accession>
<gene>
    <name evidence="1" type="ORF">ABK905_14680</name>
</gene>
<organism evidence="1">
    <name type="scientific">Acerihabitans sp. KWT182</name>
    <dbReference type="NCBI Taxonomy" id="3157919"/>
    <lineage>
        <taxon>Bacteria</taxon>
        <taxon>Pseudomonadati</taxon>
        <taxon>Pseudomonadota</taxon>
        <taxon>Gammaproteobacteria</taxon>
        <taxon>Enterobacterales</taxon>
        <taxon>Pectobacteriaceae</taxon>
        <taxon>Acerihabitans</taxon>
    </lineage>
</organism>
<reference evidence="1" key="1">
    <citation type="submission" date="2024-06" db="EMBL/GenBank/DDBJ databases">
        <authorList>
            <person name="Coelho C."/>
            <person name="Bento M."/>
            <person name="Garcia E."/>
            <person name="Camelo A."/>
            <person name="Brandao I."/>
            <person name="Espirito Santo C."/>
            <person name="Trovao J."/>
            <person name="Verissimo A."/>
            <person name="Costa J."/>
            <person name="Tiago I."/>
        </authorList>
    </citation>
    <scope>NUCLEOTIDE SEQUENCE</scope>
    <source>
        <strain evidence="1">KWT182</strain>
    </source>
</reference>
<evidence type="ECO:0008006" key="2">
    <source>
        <dbReference type="Google" id="ProtNLM"/>
    </source>
</evidence>